<dbReference type="EC" id="3.1.1.-" evidence="2"/>
<dbReference type="RefSeq" id="WP_077109443.1">
    <property type="nucleotide sequence ID" value="NZ_JAFBFH010000001.1"/>
</dbReference>
<dbReference type="PANTHER" id="PTHR31299">
    <property type="entry name" value="ESTERASE, PUTATIVE (AFU_ORTHOLOGUE AFUA_1G05850)-RELATED"/>
    <property type="match status" value="1"/>
</dbReference>
<dbReference type="Gene3D" id="3.30.1870.10">
    <property type="entry name" value="EreA-like, domain 2"/>
    <property type="match status" value="1"/>
</dbReference>
<keyword evidence="1" id="KW-0732">Signal</keyword>
<proteinExistence type="predicted"/>
<evidence type="ECO:0000256" key="1">
    <source>
        <dbReference type="SAM" id="SignalP"/>
    </source>
</evidence>
<sequence length="421" mass="48215">MQFFKKYSLLALAISLFVLLSGCGAGKAVEGADQYITTIEQIDIPDDIKVIGLGEATHGNIEFQELKKDVFEVLVKNENVRVFVLEGDFGGGQQINQFILNGTGTAEEAVNALDYGIYKTEQMIELVQWMHDYNATVSEDRKIYFYGNDMQRYDYSKKGVLDYYKVVNEDAFKKYALQMEPVSNDKMHELTTEQLKEIDETIENILSDLQTNEGNYVEQSSTEAYLFALQYAQIMKQRTQLFLNEGDYTKLRDQYLADNLQWIVEFEAERGHDKIFMTGHNGHIEKTSASLAGYKSMGNYLDDLYGEEYFAIGTDFISSEFQAKNGGSGERQIHTLENHNDLVDAFSEVESNVFYVDFAKARKSDELSDIISREQKMANIGDDFRWWYKTLKKFYTIEMTPDKAYDSVIIVKAATPTNVIE</sequence>
<feature type="signal peptide" evidence="1">
    <location>
        <begin position="1"/>
        <end position="27"/>
    </location>
</feature>
<organism evidence="2 3">
    <name type="scientific">Siminovitchia thermophila</name>
    <dbReference type="NCBI Taxonomy" id="1245522"/>
    <lineage>
        <taxon>Bacteria</taxon>
        <taxon>Bacillati</taxon>
        <taxon>Bacillota</taxon>
        <taxon>Bacilli</taxon>
        <taxon>Bacillales</taxon>
        <taxon>Bacillaceae</taxon>
        <taxon>Siminovitchia</taxon>
    </lineage>
</organism>
<comment type="caution">
    <text evidence="2">The sequence shown here is derived from an EMBL/GenBank/DDBJ whole genome shotgun (WGS) entry which is preliminary data.</text>
</comment>
<dbReference type="PROSITE" id="PS51257">
    <property type="entry name" value="PROKAR_LIPOPROTEIN"/>
    <property type="match status" value="1"/>
</dbReference>
<dbReference type="PANTHER" id="PTHR31299:SF0">
    <property type="entry name" value="ESTERASE, PUTATIVE (AFU_ORTHOLOGUE AFUA_1G05850)-RELATED"/>
    <property type="match status" value="1"/>
</dbReference>
<accession>A0ABS2R1M0</accession>
<keyword evidence="3" id="KW-1185">Reference proteome</keyword>
<evidence type="ECO:0000313" key="3">
    <source>
        <dbReference type="Proteomes" id="UP000823485"/>
    </source>
</evidence>
<dbReference type="EMBL" id="JAFBFH010000001">
    <property type="protein sequence ID" value="MBM7713250.1"/>
    <property type="molecule type" value="Genomic_DNA"/>
</dbReference>
<dbReference type="InterPro" id="IPR052036">
    <property type="entry name" value="Hydrolase/PRTase-associated"/>
</dbReference>
<dbReference type="Gene3D" id="3.40.1660.10">
    <property type="entry name" value="EreA-like (biosynthetic domain)"/>
    <property type="match status" value="1"/>
</dbReference>
<name>A0ABS2R1M0_9BACI</name>
<evidence type="ECO:0000313" key="2">
    <source>
        <dbReference type="EMBL" id="MBM7713250.1"/>
    </source>
</evidence>
<keyword evidence="2" id="KW-0378">Hydrolase</keyword>
<feature type="chain" id="PRO_5046582026" evidence="1">
    <location>
        <begin position="28"/>
        <end position="421"/>
    </location>
</feature>
<protein>
    <submittedName>
        <fullName evidence="2">Erythromycin esterase</fullName>
        <ecNumber evidence="2">3.1.1.-</ecNumber>
    </submittedName>
</protein>
<gene>
    <name evidence="2" type="ORF">JOC94_000216</name>
</gene>
<reference evidence="2 3" key="1">
    <citation type="submission" date="2021-01" db="EMBL/GenBank/DDBJ databases">
        <title>Genomic Encyclopedia of Type Strains, Phase IV (KMG-IV): sequencing the most valuable type-strain genomes for metagenomic binning, comparative biology and taxonomic classification.</title>
        <authorList>
            <person name="Goeker M."/>
        </authorList>
    </citation>
    <scope>NUCLEOTIDE SEQUENCE [LARGE SCALE GENOMIC DNA]</scope>
    <source>
        <strain evidence="2 3">DSM 105453</strain>
    </source>
</reference>
<dbReference type="SUPFAM" id="SSF159501">
    <property type="entry name" value="EreA/ChaN-like"/>
    <property type="match status" value="1"/>
</dbReference>
<dbReference type="CDD" id="cd14728">
    <property type="entry name" value="Ere-like"/>
    <property type="match status" value="1"/>
</dbReference>
<dbReference type="InterPro" id="IPR007815">
    <property type="entry name" value="Emycin_Estase"/>
</dbReference>
<dbReference type="Gene3D" id="1.20.1440.30">
    <property type="entry name" value="Biosynthetic Protein domain"/>
    <property type="match status" value="1"/>
</dbReference>
<dbReference type="Proteomes" id="UP000823485">
    <property type="component" value="Unassembled WGS sequence"/>
</dbReference>
<dbReference type="GO" id="GO:0016787">
    <property type="term" value="F:hydrolase activity"/>
    <property type="evidence" value="ECO:0007669"/>
    <property type="project" value="UniProtKB-KW"/>
</dbReference>
<dbReference type="Pfam" id="PF05139">
    <property type="entry name" value="Erythro_esteras"/>
    <property type="match status" value="1"/>
</dbReference>